<feature type="region of interest" description="Disordered" evidence="3">
    <location>
        <begin position="1"/>
        <end position="21"/>
    </location>
</feature>
<feature type="compositionally biased region" description="Acidic residues" evidence="3">
    <location>
        <begin position="1314"/>
        <end position="1328"/>
    </location>
</feature>
<dbReference type="InterPro" id="IPR029452">
    <property type="entry name" value="RICTOR_V"/>
</dbReference>
<dbReference type="SUPFAM" id="SSF46585">
    <property type="entry name" value="HR1 repeat"/>
    <property type="match status" value="1"/>
</dbReference>
<accession>A0A165CHA3</accession>
<feature type="domain" description="Rapamycin-insensitive companion of mTOR N-terminal" evidence="6">
    <location>
        <begin position="218"/>
        <end position="596"/>
    </location>
</feature>
<evidence type="ECO:0000256" key="2">
    <source>
        <dbReference type="SAM" id="Coils"/>
    </source>
</evidence>
<dbReference type="InParanoid" id="A0A165CHA3"/>
<name>A0A165CHA3_EXIGL</name>
<evidence type="ECO:0000259" key="6">
    <source>
        <dbReference type="SMART" id="SM01308"/>
    </source>
</evidence>
<feature type="domain" description="Rapamycin-insensitive companion of mTOR" evidence="7">
    <location>
        <begin position="1075"/>
        <end position="1147"/>
    </location>
</feature>
<feature type="compositionally biased region" description="Basic and acidic residues" evidence="3">
    <location>
        <begin position="155"/>
        <end position="164"/>
    </location>
</feature>
<dbReference type="Gene3D" id="1.25.10.10">
    <property type="entry name" value="Leucine-rich Repeat Variant"/>
    <property type="match status" value="1"/>
</dbReference>
<sequence>MPTALLEVNRPPPTSNGSSAATAVNGYLDGGAASTSFLSVGSTVVDGLPNLEGKDVVQQLEILQKALENERHVKQGAENMLDAAPKETLRDKIERLLSDANRRITTITKRIEELREQSAPSRTLRKMRSANNLGAGSPGQAGSRSNQGSTLSSKQSRDEFPNHEDYRSAISYATSLTSTLVSYTRTSSASTAASPFTASTSSLAQPSSTEAELDHARAETMDQLVAALQSNVRVAYELTSSPQSLDDLVGAVVPCLADTSLKETRAGAYRLLCHLLINVDVCAKLHEFGIDYYLVRSLARDSKHSVEKEHAMRLIRTVVELGCRTRKMALPSSFTLPSDAVTRALVSIAEHAEDAFRLAAIETLAEMMLLDIDLVARTGGMRVLLSVLAEGPEEFAPVLVTTFLYVIDTPSTRAYLNPGTDLEIALSGITDAYGKGEAHTERMTACAKVVAAMLRTWSGLIYLCMDDMQAIRALIDTLRIPGLATRDVVLDLFFDLLHIKLPEWHAEFIKGRRLTMYGRQKPLANQPQDPTDSGPSRDKLNLIDHYIALLVLVFTNAGLVEALVTILEESTSSSKIARKATLLIGEVLQLANRLLPLAMAAKIQTLARVFNLATDYTDGHNRIVGTSALSSVDSFNRNRTRLQPNALSNSRQRANSVDEPVRRGQRQHVENRIKLGMQIDDRAFQALLLETQVLTAREHMKWNYDSLMDLIEGPMLNPKRLEEALKVSKFGKRLMLFFHPQTRKGFADMKRTKSNQKWVKLGCTLITTLLSNADGVRFLQTDDPFLKQLADALNDIDPTRGSMSADPTFSRPRVEETLTYGYFEILGTMSRYPEGLELLERFRIFTAFYRLSELRSREDLVRLIIEHIDYTQDGHPRILLSKALTSSYKHVREYATRHLGHLIHTSTRANSWMLRLLLTQLYDPAPEVCELAVHFLREACEDREILQLVVEMQPTLDHLGDIGHPLLLKFMSTPVGFHYLYTADYIDREMEGWFHERNKQYAVQIEIYLARAFNLVNTDDDDEALSFEGTVPAHFYGEMAKTEFGCHVLQEKGHFIEFAEFIRQHMLEHEDLEIIDKLKSVLWAVGNIGATPRGLQFLEDQEIIPTILEIAEGSLVLSVRGTCFFVLGLISSTPQGAEILDDYGWEATMSPLGATTGLCVPSTLDRFISLPPYNPLTLEQPPPILPALPTQAEREVMNCIHNLANTVIANAASRTLARYKSRPETRGVFSSIRLFDRALQALSSQRYRLPVRRYVFELFDVRFDVPTVASLVEYRRATILGAKSSTGTSSSRCRTPGPPAAKLKRSQRRRSESGSEDDDDGSYEESDTEREVAALKLKPVQRVVGFDGPGDPDDEEDV</sequence>
<gene>
    <name evidence="8" type="ORF">EXIGLDRAFT_729675</name>
</gene>
<dbReference type="InterPro" id="IPR036274">
    <property type="entry name" value="HR1_rpt_sf"/>
</dbReference>
<keyword evidence="9" id="KW-1185">Reference proteome</keyword>
<feature type="domain" description="REM-1" evidence="4">
    <location>
        <begin position="58"/>
        <end position="121"/>
    </location>
</feature>
<dbReference type="InterPro" id="IPR016024">
    <property type="entry name" value="ARM-type_fold"/>
</dbReference>
<feature type="domain" description="Rapamycin-insensitive companion of mTOR middle" evidence="5">
    <location>
        <begin position="679"/>
        <end position="905"/>
    </location>
</feature>
<proteinExistence type="inferred from homology"/>
<evidence type="ECO:0000313" key="9">
    <source>
        <dbReference type="Proteomes" id="UP000077266"/>
    </source>
</evidence>
<evidence type="ECO:0000256" key="1">
    <source>
        <dbReference type="ARBA" id="ARBA00008878"/>
    </source>
</evidence>
<dbReference type="Pfam" id="PF14666">
    <property type="entry name" value="RICTOR_M"/>
    <property type="match status" value="1"/>
</dbReference>
<comment type="similarity">
    <text evidence="1">Belongs to the RICTOR family.</text>
</comment>
<dbReference type="SMART" id="SM01310">
    <property type="entry name" value="RICTOR_V"/>
    <property type="match status" value="1"/>
</dbReference>
<dbReference type="InterPro" id="IPR029451">
    <property type="entry name" value="RICTOR_M"/>
</dbReference>
<feature type="coiled-coil region" evidence="2">
    <location>
        <begin position="60"/>
        <end position="117"/>
    </location>
</feature>
<dbReference type="InterPro" id="IPR029453">
    <property type="entry name" value="Rictor_IV"/>
</dbReference>
<protein>
    <recommendedName>
        <fullName evidence="10">REM-1 domain-containing protein</fullName>
    </recommendedName>
</protein>
<dbReference type="Pfam" id="PF14664">
    <property type="entry name" value="RICTOR_N"/>
    <property type="match status" value="1"/>
</dbReference>
<keyword evidence="2" id="KW-0175">Coiled coil</keyword>
<evidence type="ECO:0000259" key="7">
    <source>
        <dbReference type="SMART" id="SM01310"/>
    </source>
</evidence>
<dbReference type="Gene3D" id="1.10.287.160">
    <property type="entry name" value="HR1 repeat"/>
    <property type="match status" value="1"/>
</dbReference>
<evidence type="ECO:0000259" key="4">
    <source>
        <dbReference type="SMART" id="SM00742"/>
    </source>
</evidence>
<dbReference type="SMART" id="SM00742">
    <property type="entry name" value="Hr1"/>
    <property type="match status" value="1"/>
</dbReference>
<dbReference type="InterPro" id="IPR028268">
    <property type="entry name" value="Pianissimo_fam"/>
</dbReference>
<dbReference type="InterPro" id="IPR011072">
    <property type="entry name" value="HR1_rho-bd"/>
</dbReference>
<evidence type="ECO:0008006" key="10">
    <source>
        <dbReference type="Google" id="ProtNLM"/>
    </source>
</evidence>
<dbReference type="SUPFAM" id="SSF48371">
    <property type="entry name" value="ARM repeat"/>
    <property type="match status" value="1"/>
</dbReference>
<dbReference type="SMART" id="SM01303">
    <property type="entry name" value="RasGEF_N_2"/>
    <property type="match status" value="1"/>
</dbReference>
<feature type="region of interest" description="Disordered" evidence="3">
    <location>
        <begin position="1283"/>
        <end position="1334"/>
    </location>
</feature>
<dbReference type="SMART" id="SM01308">
    <property type="entry name" value="RICTOR_N"/>
    <property type="match status" value="1"/>
</dbReference>
<dbReference type="EMBL" id="KV426321">
    <property type="protein sequence ID" value="KZV82456.1"/>
    <property type="molecule type" value="Genomic_DNA"/>
</dbReference>
<evidence type="ECO:0000313" key="8">
    <source>
        <dbReference type="EMBL" id="KZV82456.1"/>
    </source>
</evidence>
<reference evidence="8 9" key="1">
    <citation type="journal article" date="2016" name="Mol. Biol. Evol.">
        <title>Comparative Genomics of Early-Diverging Mushroom-Forming Fungi Provides Insights into the Origins of Lignocellulose Decay Capabilities.</title>
        <authorList>
            <person name="Nagy L.G."/>
            <person name="Riley R."/>
            <person name="Tritt A."/>
            <person name="Adam C."/>
            <person name="Daum C."/>
            <person name="Floudas D."/>
            <person name="Sun H."/>
            <person name="Yadav J.S."/>
            <person name="Pangilinan J."/>
            <person name="Larsson K.H."/>
            <person name="Matsuura K."/>
            <person name="Barry K."/>
            <person name="Labutti K."/>
            <person name="Kuo R."/>
            <person name="Ohm R.A."/>
            <person name="Bhattacharya S.S."/>
            <person name="Shirouzu T."/>
            <person name="Yoshinaga Y."/>
            <person name="Martin F.M."/>
            <person name="Grigoriev I.V."/>
            <person name="Hibbett D.S."/>
        </authorList>
    </citation>
    <scope>NUCLEOTIDE SEQUENCE [LARGE SCALE GENOMIC DNA]</scope>
    <source>
        <strain evidence="8 9">HHB12029</strain>
    </source>
</reference>
<dbReference type="FunCoup" id="A0A165CHA3">
    <property type="interactions" value="294"/>
</dbReference>
<dbReference type="InterPro" id="IPR028267">
    <property type="entry name" value="Pianissimo_N"/>
</dbReference>
<dbReference type="OrthoDB" id="271111at2759"/>
<evidence type="ECO:0000259" key="5">
    <source>
        <dbReference type="SMART" id="SM01307"/>
    </source>
</evidence>
<dbReference type="PANTHER" id="PTHR13298">
    <property type="entry name" value="CYTOSOLIC REGULATOR PIANISSIMO"/>
    <property type="match status" value="1"/>
</dbReference>
<dbReference type="SMART" id="SM01307">
    <property type="entry name" value="RICTOR_M"/>
    <property type="match status" value="1"/>
</dbReference>
<dbReference type="STRING" id="1314781.A0A165CHA3"/>
<dbReference type="GO" id="GO:0038203">
    <property type="term" value="P:TORC2 signaling"/>
    <property type="evidence" value="ECO:0007669"/>
    <property type="project" value="TreeGrafter"/>
</dbReference>
<dbReference type="Pfam" id="PF14663">
    <property type="entry name" value="RasGEF_N_2"/>
    <property type="match status" value="1"/>
</dbReference>
<dbReference type="Pfam" id="PF14668">
    <property type="entry name" value="RICTOR_V"/>
    <property type="match status" value="1"/>
</dbReference>
<evidence type="ECO:0000256" key="3">
    <source>
        <dbReference type="SAM" id="MobiDB-lite"/>
    </source>
</evidence>
<dbReference type="Proteomes" id="UP000077266">
    <property type="component" value="Unassembled WGS sequence"/>
</dbReference>
<dbReference type="GO" id="GO:0031932">
    <property type="term" value="C:TORC2 complex"/>
    <property type="evidence" value="ECO:0007669"/>
    <property type="project" value="InterPro"/>
</dbReference>
<dbReference type="PANTHER" id="PTHR13298:SF11">
    <property type="entry name" value="RAPAMYCIN-INSENSITIVE COMPANION OF MTOR"/>
    <property type="match status" value="1"/>
</dbReference>
<dbReference type="InterPro" id="IPR011989">
    <property type="entry name" value="ARM-like"/>
</dbReference>
<feature type="region of interest" description="Disordered" evidence="3">
    <location>
        <begin position="130"/>
        <end position="164"/>
    </location>
</feature>
<organism evidence="8 9">
    <name type="scientific">Exidia glandulosa HHB12029</name>
    <dbReference type="NCBI Taxonomy" id="1314781"/>
    <lineage>
        <taxon>Eukaryota</taxon>
        <taxon>Fungi</taxon>
        <taxon>Dikarya</taxon>
        <taxon>Basidiomycota</taxon>
        <taxon>Agaricomycotina</taxon>
        <taxon>Agaricomycetes</taxon>
        <taxon>Auriculariales</taxon>
        <taxon>Exidiaceae</taxon>
        <taxon>Exidia</taxon>
    </lineage>
</organism>
<feature type="compositionally biased region" description="Polar residues" evidence="3">
    <location>
        <begin position="130"/>
        <end position="154"/>
    </location>
</feature>